<keyword evidence="2" id="KW-0238">DNA-binding</keyword>
<evidence type="ECO:0000256" key="3">
    <source>
        <dbReference type="ARBA" id="ARBA00023163"/>
    </source>
</evidence>
<dbReference type="Gene3D" id="1.10.10.10">
    <property type="entry name" value="Winged helix-like DNA-binding domain superfamily/Winged helix DNA-binding domain"/>
    <property type="match status" value="1"/>
</dbReference>
<dbReference type="AlphaFoldDB" id="A0A8J2YTM3"/>
<evidence type="ECO:0000259" key="5">
    <source>
        <dbReference type="PROSITE" id="PS50949"/>
    </source>
</evidence>
<evidence type="ECO:0000313" key="6">
    <source>
        <dbReference type="EMBL" id="GGF19714.1"/>
    </source>
</evidence>
<keyword evidence="7" id="KW-1185">Reference proteome</keyword>
<feature type="domain" description="HTH gntR-type" evidence="5">
    <location>
        <begin position="15"/>
        <end position="82"/>
    </location>
</feature>
<dbReference type="Proteomes" id="UP000646365">
    <property type="component" value="Unassembled WGS sequence"/>
</dbReference>
<accession>A0A8J2YTM3</accession>
<dbReference type="SMART" id="SM00345">
    <property type="entry name" value="HTH_GNTR"/>
    <property type="match status" value="1"/>
</dbReference>
<keyword evidence="3" id="KW-0804">Transcription</keyword>
<dbReference type="Pfam" id="PF07729">
    <property type="entry name" value="FCD"/>
    <property type="match status" value="1"/>
</dbReference>
<dbReference type="InterPro" id="IPR036388">
    <property type="entry name" value="WH-like_DNA-bd_sf"/>
</dbReference>
<feature type="region of interest" description="Disordered" evidence="4">
    <location>
        <begin position="225"/>
        <end position="251"/>
    </location>
</feature>
<organism evidence="6 7">
    <name type="scientific">Aliidongia dinghuensis</name>
    <dbReference type="NCBI Taxonomy" id="1867774"/>
    <lineage>
        <taxon>Bacteria</taxon>
        <taxon>Pseudomonadati</taxon>
        <taxon>Pseudomonadota</taxon>
        <taxon>Alphaproteobacteria</taxon>
        <taxon>Rhodospirillales</taxon>
        <taxon>Dongiaceae</taxon>
        <taxon>Aliidongia</taxon>
    </lineage>
</organism>
<dbReference type="InterPro" id="IPR036390">
    <property type="entry name" value="WH_DNA-bd_sf"/>
</dbReference>
<dbReference type="SUPFAM" id="SSF48008">
    <property type="entry name" value="GntR ligand-binding domain-like"/>
    <property type="match status" value="1"/>
</dbReference>
<evidence type="ECO:0000256" key="2">
    <source>
        <dbReference type="ARBA" id="ARBA00023125"/>
    </source>
</evidence>
<evidence type="ECO:0000313" key="7">
    <source>
        <dbReference type="Proteomes" id="UP000646365"/>
    </source>
</evidence>
<dbReference type="InterPro" id="IPR000524">
    <property type="entry name" value="Tscrpt_reg_HTH_GntR"/>
</dbReference>
<dbReference type="EMBL" id="BMJQ01000006">
    <property type="protein sequence ID" value="GGF19714.1"/>
    <property type="molecule type" value="Genomic_DNA"/>
</dbReference>
<gene>
    <name evidence="6" type="ORF">GCM10011611_27130</name>
</gene>
<reference evidence="6" key="1">
    <citation type="journal article" date="2014" name="Int. J. Syst. Evol. Microbiol.">
        <title>Complete genome sequence of Corynebacterium casei LMG S-19264T (=DSM 44701T), isolated from a smear-ripened cheese.</title>
        <authorList>
            <consortium name="US DOE Joint Genome Institute (JGI-PGF)"/>
            <person name="Walter F."/>
            <person name="Albersmeier A."/>
            <person name="Kalinowski J."/>
            <person name="Ruckert C."/>
        </authorList>
    </citation>
    <scope>NUCLEOTIDE SEQUENCE</scope>
    <source>
        <strain evidence="6">CGMCC 1.15725</strain>
    </source>
</reference>
<keyword evidence="1" id="KW-0805">Transcription regulation</keyword>
<dbReference type="GO" id="GO:0003700">
    <property type="term" value="F:DNA-binding transcription factor activity"/>
    <property type="evidence" value="ECO:0007669"/>
    <property type="project" value="InterPro"/>
</dbReference>
<dbReference type="InterPro" id="IPR011711">
    <property type="entry name" value="GntR_C"/>
</dbReference>
<reference evidence="6" key="2">
    <citation type="submission" date="2020-09" db="EMBL/GenBank/DDBJ databases">
        <authorList>
            <person name="Sun Q."/>
            <person name="Zhou Y."/>
        </authorList>
    </citation>
    <scope>NUCLEOTIDE SEQUENCE</scope>
    <source>
        <strain evidence="6">CGMCC 1.15725</strain>
    </source>
</reference>
<dbReference type="RefSeq" id="WP_189046524.1">
    <property type="nucleotide sequence ID" value="NZ_BMJQ01000006.1"/>
</dbReference>
<dbReference type="PANTHER" id="PTHR43537:SF6">
    <property type="entry name" value="HTH-TYPE TRANSCRIPTIONAL REPRESSOR RSPR"/>
    <property type="match status" value="1"/>
</dbReference>
<comment type="caution">
    <text evidence="6">The sequence shown here is derived from an EMBL/GenBank/DDBJ whole genome shotgun (WGS) entry which is preliminary data.</text>
</comment>
<dbReference type="PROSITE" id="PS50949">
    <property type="entry name" value="HTH_GNTR"/>
    <property type="match status" value="1"/>
</dbReference>
<evidence type="ECO:0000256" key="4">
    <source>
        <dbReference type="SAM" id="MobiDB-lite"/>
    </source>
</evidence>
<dbReference type="Gene3D" id="1.20.120.530">
    <property type="entry name" value="GntR ligand-binding domain-like"/>
    <property type="match status" value="1"/>
</dbReference>
<evidence type="ECO:0000256" key="1">
    <source>
        <dbReference type="ARBA" id="ARBA00023015"/>
    </source>
</evidence>
<proteinExistence type="predicted"/>
<sequence length="251" mass="27906">MDAPIDVQLTSGRRATIAVQIYRHLRRQIVAGDYVPLQSLSENELAALFRVSRTPIREALGKLEEEKLVSILPQYGTFVAPIVIDRVFSDQFVREAIECAAIGEAAARCTAEDAAALRAIIAEQRSAPSEREFFAADETMHRTLITVAGQEAAWQVVDAAKVNLDRIRHLAARHTFKRRSILTEHERIIEAVIAHDREGAVVAMRTHLRGVFASSQQMMRMHPEFFQGAADPPRPVRRKRPSPGGAADEAP</sequence>
<dbReference type="CDD" id="cd07377">
    <property type="entry name" value="WHTH_GntR"/>
    <property type="match status" value="1"/>
</dbReference>
<dbReference type="Pfam" id="PF00392">
    <property type="entry name" value="GntR"/>
    <property type="match status" value="1"/>
</dbReference>
<dbReference type="GO" id="GO:0003677">
    <property type="term" value="F:DNA binding"/>
    <property type="evidence" value="ECO:0007669"/>
    <property type="project" value="UniProtKB-KW"/>
</dbReference>
<dbReference type="PRINTS" id="PR00035">
    <property type="entry name" value="HTHGNTR"/>
</dbReference>
<name>A0A8J2YTM3_9PROT</name>
<dbReference type="InterPro" id="IPR008920">
    <property type="entry name" value="TF_FadR/GntR_C"/>
</dbReference>
<protein>
    <submittedName>
        <fullName evidence="6">GntR family transcriptional regulator</fullName>
    </submittedName>
</protein>
<dbReference type="SMART" id="SM00895">
    <property type="entry name" value="FCD"/>
    <property type="match status" value="1"/>
</dbReference>
<dbReference type="PANTHER" id="PTHR43537">
    <property type="entry name" value="TRANSCRIPTIONAL REGULATOR, GNTR FAMILY"/>
    <property type="match status" value="1"/>
</dbReference>
<dbReference type="SUPFAM" id="SSF46785">
    <property type="entry name" value="Winged helix' DNA-binding domain"/>
    <property type="match status" value="1"/>
</dbReference>